<dbReference type="Pfam" id="PF00467">
    <property type="entry name" value="KOW"/>
    <property type="match status" value="1"/>
</dbReference>
<feature type="domain" description="KOW" evidence="10">
    <location>
        <begin position="4"/>
        <end position="31"/>
    </location>
</feature>
<name>A0A0G2ZGH0_9BACT</name>
<keyword evidence="3 8" id="KW-0694">RNA-binding</keyword>
<dbReference type="GO" id="GO:0003735">
    <property type="term" value="F:structural constituent of ribosome"/>
    <property type="evidence" value="ECO:0007669"/>
    <property type="project" value="InterPro"/>
</dbReference>
<keyword evidence="2 8" id="KW-0699">rRNA-binding</keyword>
<proteinExistence type="inferred from homology"/>
<dbReference type="EMBL" id="CP011232">
    <property type="protein sequence ID" value="AKI97898.1"/>
    <property type="molecule type" value="Genomic_DNA"/>
</dbReference>
<dbReference type="InterPro" id="IPR003256">
    <property type="entry name" value="Ribosomal_uL24"/>
</dbReference>
<dbReference type="InterPro" id="IPR041988">
    <property type="entry name" value="Ribosomal_uL24_KOW"/>
</dbReference>
<keyword evidence="12" id="KW-1185">Reference proteome</keyword>
<organism evidence="11 12">
    <name type="scientific">Kosmotoga pacifica</name>
    <dbReference type="NCBI Taxonomy" id="1330330"/>
    <lineage>
        <taxon>Bacteria</taxon>
        <taxon>Thermotogati</taxon>
        <taxon>Thermotogota</taxon>
        <taxon>Thermotogae</taxon>
        <taxon>Kosmotogales</taxon>
        <taxon>Kosmotogaceae</taxon>
        <taxon>Kosmotoga</taxon>
    </lineage>
</organism>
<dbReference type="GO" id="GO:0019843">
    <property type="term" value="F:rRNA binding"/>
    <property type="evidence" value="ECO:0007669"/>
    <property type="project" value="UniProtKB-UniRule"/>
</dbReference>
<evidence type="ECO:0000259" key="10">
    <source>
        <dbReference type="SMART" id="SM00739"/>
    </source>
</evidence>
<dbReference type="Proteomes" id="UP000035159">
    <property type="component" value="Chromosome"/>
</dbReference>
<evidence type="ECO:0000256" key="4">
    <source>
        <dbReference type="ARBA" id="ARBA00022980"/>
    </source>
</evidence>
<dbReference type="InterPro" id="IPR057264">
    <property type="entry name" value="Ribosomal_uL24_C"/>
</dbReference>
<keyword evidence="4 8" id="KW-0689">Ribosomal protein</keyword>
<protein>
    <recommendedName>
        <fullName evidence="6 8">Large ribosomal subunit protein uL24</fullName>
    </recommendedName>
</protein>
<dbReference type="HAMAP" id="MF_01326_B">
    <property type="entry name" value="Ribosomal_uL24_B"/>
    <property type="match status" value="1"/>
</dbReference>
<comment type="subunit">
    <text evidence="8">Part of the 50S ribosomal subunit.</text>
</comment>
<dbReference type="InterPro" id="IPR008991">
    <property type="entry name" value="Translation_prot_SH3-like_sf"/>
</dbReference>
<dbReference type="Gene3D" id="2.30.30.30">
    <property type="match status" value="1"/>
</dbReference>
<dbReference type="InterPro" id="IPR014722">
    <property type="entry name" value="Rib_uL2_dom2"/>
</dbReference>
<dbReference type="Pfam" id="PF17136">
    <property type="entry name" value="ribosomal_L24"/>
    <property type="match status" value="1"/>
</dbReference>
<dbReference type="AlphaFoldDB" id="A0A0G2ZGH0"/>
<sequence>MAMRIKKEDTVKVISGKDKGKVGKILRVIPREGKVIVQGVNFSKRHQRPTNQYREGGIIERESPIYASKVMLVCPNCDKPTRVGHRVLENGEKVRVCKKCGEIIDKV</sequence>
<evidence type="ECO:0000313" key="11">
    <source>
        <dbReference type="EMBL" id="AKI97898.1"/>
    </source>
</evidence>
<dbReference type="PATRIC" id="fig|1330330.3.peg.1789"/>
<evidence type="ECO:0000256" key="9">
    <source>
        <dbReference type="RuleBase" id="RU003477"/>
    </source>
</evidence>
<dbReference type="NCBIfam" id="TIGR01079">
    <property type="entry name" value="rplX_bact"/>
    <property type="match status" value="1"/>
</dbReference>
<gene>
    <name evidence="8" type="primary">rplX</name>
    <name evidence="11" type="ORF">IX53_08795</name>
</gene>
<dbReference type="GO" id="GO:0006412">
    <property type="term" value="P:translation"/>
    <property type="evidence" value="ECO:0007669"/>
    <property type="project" value="UniProtKB-UniRule"/>
</dbReference>
<comment type="function">
    <text evidence="8">One of two assembly initiator proteins, it binds directly to the 5'-end of the 23S rRNA, where it nucleates assembly of the 50S subunit.</text>
</comment>
<accession>A0A0G2ZGH0</accession>
<comment type="similarity">
    <text evidence="1 8 9">Belongs to the universal ribosomal protein uL24 family.</text>
</comment>
<dbReference type="FunFam" id="2.30.30.30:FF:000004">
    <property type="entry name" value="50S ribosomal protein L24"/>
    <property type="match status" value="1"/>
</dbReference>
<dbReference type="CDD" id="cd06089">
    <property type="entry name" value="KOW_RPL26"/>
    <property type="match status" value="1"/>
</dbReference>
<evidence type="ECO:0000256" key="2">
    <source>
        <dbReference type="ARBA" id="ARBA00022730"/>
    </source>
</evidence>
<dbReference type="PROSITE" id="PS01108">
    <property type="entry name" value="RIBOSOMAL_L24"/>
    <property type="match status" value="1"/>
</dbReference>
<evidence type="ECO:0000313" key="12">
    <source>
        <dbReference type="Proteomes" id="UP000035159"/>
    </source>
</evidence>
<dbReference type="KEGG" id="kpf:IX53_08795"/>
<dbReference type="InterPro" id="IPR005824">
    <property type="entry name" value="KOW"/>
</dbReference>
<dbReference type="GO" id="GO:0005840">
    <property type="term" value="C:ribosome"/>
    <property type="evidence" value="ECO:0007669"/>
    <property type="project" value="UniProtKB-KW"/>
</dbReference>
<dbReference type="SMART" id="SM00739">
    <property type="entry name" value="KOW"/>
    <property type="match status" value="1"/>
</dbReference>
<reference evidence="11 12" key="1">
    <citation type="submission" date="2015-04" db="EMBL/GenBank/DDBJ databases">
        <title>Complete Genome Sequence of Kosmotoga pacifica SLHLJ1.</title>
        <authorList>
            <person name="Jiang L.J."/>
            <person name="Shao Z.Z."/>
            <person name="Jebbar M."/>
        </authorList>
    </citation>
    <scope>NUCLEOTIDE SEQUENCE [LARGE SCALE GENOMIC DNA]</scope>
    <source>
        <strain evidence="11 12">SLHLJ1</strain>
    </source>
</reference>
<evidence type="ECO:0000256" key="7">
    <source>
        <dbReference type="ARBA" id="ARBA00058688"/>
    </source>
</evidence>
<evidence type="ECO:0000256" key="8">
    <source>
        <dbReference type="HAMAP-Rule" id="MF_01326"/>
    </source>
</evidence>
<keyword evidence="5 8" id="KW-0687">Ribonucleoprotein</keyword>
<dbReference type="InterPro" id="IPR005825">
    <property type="entry name" value="Ribosomal_uL24_CS"/>
</dbReference>
<evidence type="ECO:0000256" key="5">
    <source>
        <dbReference type="ARBA" id="ARBA00023274"/>
    </source>
</evidence>
<dbReference type="SUPFAM" id="SSF50104">
    <property type="entry name" value="Translation proteins SH3-like domain"/>
    <property type="match status" value="1"/>
</dbReference>
<evidence type="ECO:0000256" key="3">
    <source>
        <dbReference type="ARBA" id="ARBA00022884"/>
    </source>
</evidence>
<evidence type="ECO:0000256" key="1">
    <source>
        <dbReference type="ARBA" id="ARBA00010618"/>
    </source>
</evidence>
<dbReference type="PANTHER" id="PTHR12903">
    <property type="entry name" value="MITOCHONDRIAL RIBOSOMAL PROTEIN L24"/>
    <property type="match status" value="1"/>
</dbReference>
<dbReference type="RefSeq" id="WP_047755033.1">
    <property type="nucleotide sequence ID" value="NZ_CAJUHA010000005.1"/>
</dbReference>
<dbReference type="STRING" id="1330330.IX53_08795"/>
<comment type="function">
    <text evidence="7 8">One of the proteins that surrounds the polypeptide exit tunnel on the outside of the subunit.</text>
</comment>
<evidence type="ECO:0000256" key="6">
    <source>
        <dbReference type="ARBA" id="ARBA00035206"/>
    </source>
</evidence>
<dbReference type="GO" id="GO:1990904">
    <property type="term" value="C:ribonucleoprotein complex"/>
    <property type="evidence" value="ECO:0007669"/>
    <property type="project" value="UniProtKB-KW"/>
</dbReference>